<evidence type="ECO:0000259" key="1">
    <source>
        <dbReference type="Pfam" id="PF00903"/>
    </source>
</evidence>
<keyword evidence="3" id="KW-1185">Reference proteome</keyword>
<evidence type="ECO:0000313" key="2">
    <source>
        <dbReference type="EMBL" id="PWW23062.1"/>
    </source>
</evidence>
<feature type="domain" description="Glyoxalase/fosfomycin resistance/dioxygenase" evidence="1">
    <location>
        <begin position="5"/>
        <end position="129"/>
    </location>
</feature>
<dbReference type="OrthoDB" id="9795306at2"/>
<dbReference type="CDD" id="cd06588">
    <property type="entry name" value="PhnB_like"/>
    <property type="match status" value="1"/>
</dbReference>
<evidence type="ECO:0000313" key="3">
    <source>
        <dbReference type="Proteomes" id="UP000246661"/>
    </source>
</evidence>
<dbReference type="Pfam" id="PF00903">
    <property type="entry name" value="Glyoxalase"/>
    <property type="match status" value="1"/>
</dbReference>
<sequence length="138" mass="14774">MAVRLNPYLHFSGNAREAMELYRSVLGGHLEVMTFGDVGGGGGEYPDDGVMHAFLRTEHGLELMASDGHDPDAGGPDKVSLSLSGDDRDTLSRWFEALAADGGTVDVPLGKQVWGDVFGQVTDRFGIRWLVNVATPAV</sequence>
<dbReference type="InterPro" id="IPR028973">
    <property type="entry name" value="PhnB-like"/>
</dbReference>
<dbReference type="InterPro" id="IPR029068">
    <property type="entry name" value="Glyas_Bleomycin-R_OHBP_Dase"/>
</dbReference>
<dbReference type="PANTHER" id="PTHR33990:SF1">
    <property type="entry name" value="PROTEIN YJDN"/>
    <property type="match status" value="1"/>
</dbReference>
<dbReference type="AlphaFoldDB" id="A0A317QIA9"/>
<reference evidence="3" key="1">
    <citation type="submission" date="2018-05" db="EMBL/GenBank/DDBJ databases">
        <authorList>
            <person name="Klenk H.-P."/>
            <person name="Huntemann M."/>
            <person name="Clum A."/>
            <person name="Pillay M."/>
            <person name="Palaniappan K."/>
            <person name="Varghese N."/>
            <person name="Mikhailova N."/>
            <person name="Stamatis D."/>
            <person name="Reddy T."/>
            <person name="Daum C."/>
            <person name="Shapiro N."/>
            <person name="Ivanova N."/>
            <person name="Kyrpides N."/>
            <person name="Woyke T."/>
        </authorList>
    </citation>
    <scope>NUCLEOTIDE SEQUENCE [LARGE SCALE GENOMIC DNA]</scope>
    <source>
        <strain evidence="3">DSM 45417</strain>
    </source>
</reference>
<dbReference type="Gene3D" id="3.10.180.10">
    <property type="entry name" value="2,3-Dihydroxybiphenyl 1,2-Dioxygenase, domain 1"/>
    <property type="match status" value="1"/>
</dbReference>
<organism evidence="2 3">
    <name type="scientific">Geodermatophilus normandii</name>
    <dbReference type="NCBI Taxonomy" id="1137989"/>
    <lineage>
        <taxon>Bacteria</taxon>
        <taxon>Bacillati</taxon>
        <taxon>Actinomycetota</taxon>
        <taxon>Actinomycetes</taxon>
        <taxon>Geodermatophilales</taxon>
        <taxon>Geodermatophilaceae</taxon>
        <taxon>Geodermatophilus</taxon>
    </lineage>
</organism>
<dbReference type="RefSeq" id="WP_110005541.1">
    <property type="nucleotide sequence ID" value="NZ_QGTX01000001.1"/>
</dbReference>
<dbReference type="Proteomes" id="UP000246661">
    <property type="component" value="Unassembled WGS sequence"/>
</dbReference>
<protein>
    <submittedName>
        <fullName evidence="2">PhnB protein</fullName>
    </submittedName>
</protein>
<dbReference type="InterPro" id="IPR004360">
    <property type="entry name" value="Glyas_Fos-R_dOase_dom"/>
</dbReference>
<name>A0A317QIA9_9ACTN</name>
<dbReference type="PANTHER" id="PTHR33990">
    <property type="entry name" value="PROTEIN YJDN-RELATED"/>
    <property type="match status" value="1"/>
</dbReference>
<dbReference type="SUPFAM" id="SSF54593">
    <property type="entry name" value="Glyoxalase/Bleomycin resistance protein/Dihydroxybiphenyl dioxygenase"/>
    <property type="match status" value="1"/>
</dbReference>
<comment type="caution">
    <text evidence="2">The sequence shown here is derived from an EMBL/GenBank/DDBJ whole genome shotgun (WGS) entry which is preliminary data.</text>
</comment>
<dbReference type="EMBL" id="QGTX01000001">
    <property type="protein sequence ID" value="PWW23062.1"/>
    <property type="molecule type" value="Genomic_DNA"/>
</dbReference>
<accession>A0A317QIA9</accession>
<gene>
    <name evidence="2" type="ORF">JD79_02227</name>
</gene>
<proteinExistence type="predicted"/>